<dbReference type="GO" id="GO:1902201">
    <property type="term" value="P:negative regulation of bacterial-type flagellum-dependent cell motility"/>
    <property type="evidence" value="ECO:0007669"/>
    <property type="project" value="TreeGrafter"/>
</dbReference>
<dbReference type="PANTHER" id="PTHR45138">
    <property type="entry name" value="REGULATORY COMPONENTS OF SENSORY TRANSDUCTION SYSTEM"/>
    <property type="match status" value="1"/>
</dbReference>
<dbReference type="GO" id="GO:0005886">
    <property type="term" value="C:plasma membrane"/>
    <property type="evidence" value="ECO:0007669"/>
    <property type="project" value="TreeGrafter"/>
</dbReference>
<dbReference type="eggNOG" id="COG3706">
    <property type="taxonomic scope" value="Bacteria"/>
</dbReference>
<dbReference type="EC" id="2.7.7.65" evidence="2"/>
<sequence length="352" mass="39224">MAGKRIEFREDLHTSSDYLRMAIPLMVQRQIPPTPYNYALWYAHVQNAHPDLSKVLLEQFPSAGCYDPEKSESLFFEHIIKGYLPNSPDVQHLLVGMLAQLAQSVSKSAEGARDYGSTLKDAMEVLDLSIDQEQTQEVLGRLLAETVELEKRNKAFQEQLASASLEVERLRSELEETQLSARIDPLTKIANRRAFNDAILQSLSLPGAPTSLLLLDLDHFKRCNDTYGHPMGDRILQMFGSLLKGFESDTLFAARYGGEEFVVIINEGISAARRVAEDIRHKAAGVRIRRKNSQEVISAVTVSIGVVQAWSGESVESLIERADQALYRAKDLGRNRVVVNEDRAGSQAPDGS</sequence>
<dbReference type="CDD" id="cd01949">
    <property type="entry name" value="GGDEF"/>
    <property type="match status" value="1"/>
</dbReference>
<evidence type="ECO:0000313" key="6">
    <source>
        <dbReference type="Proteomes" id="UP000004200"/>
    </source>
</evidence>
<dbReference type="OrthoDB" id="9812260at2"/>
<keyword evidence="3" id="KW-0175">Coiled coil</keyword>
<dbReference type="NCBIfam" id="TIGR00254">
    <property type="entry name" value="GGDEF"/>
    <property type="match status" value="1"/>
</dbReference>
<dbReference type="PROSITE" id="PS50887">
    <property type="entry name" value="GGDEF"/>
    <property type="match status" value="1"/>
</dbReference>
<organism evidence="5 6">
    <name type="scientific">Thiorhodococcus drewsii AZ1</name>
    <dbReference type="NCBI Taxonomy" id="765913"/>
    <lineage>
        <taxon>Bacteria</taxon>
        <taxon>Pseudomonadati</taxon>
        <taxon>Pseudomonadota</taxon>
        <taxon>Gammaproteobacteria</taxon>
        <taxon>Chromatiales</taxon>
        <taxon>Chromatiaceae</taxon>
        <taxon>Thiorhodococcus</taxon>
    </lineage>
</organism>
<proteinExistence type="predicted"/>
<dbReference type="PATRIC" id="fig|765913.3.peg.3853"/>
<feature type="domain" description="GGDEF" evidence="4">
    <location>
        <begin position="208"/>
        <end position="342"/>
    </location>
</feature>
<comment type="cofactor">
    <cofactor evidence="1">
        <name>Mg(2+)</name>
        <dbReference type="ChEBI" id="CHEBI:18420"/>
    </cofactor>
</comment>
<gene>
    <name evidence="5" type="ORF">ThidrDRAFT_3786</name>
</gene>
<reference evidence="5 6" key="1">
    <citation type="submission" date="2011-06" db="EMBL/GenBank/DDBJ databases">
        <title>The draft genome of Thiorhodococcus drewsii AZ1.</title>
        <authorList>
            <consortium name="US DOE Joint Genome Institute (JGI-PGF)"/>
            <person name="Lucas S."/>
            <person name="Han J."/>
            <person name="Lapidus A."/>
            <person name="Cheng J.-F."/>
            <person name="Goodwin L."/>
            <person name="Pitluck S."/>
            <person name="Peters L."/>
            <person name="Land M.L."/>
            <person name="Hauser L."/>
            <person name="Vogl K."/>
            <person name="Liu Z."/>
            <person name="Imhoff J."/>
            <person name="Thiel V."/>
            <person name="Frigaard N.-U."/>
            <person name="Bryant D.A."/>
            <person name="Woyke T.J."/>
        </authorList>
    </citation>
    <scope>NUCLEOTIDE SEQUENCE [LARGE SCALE GENOMIC DNA]</scope>
    <source>
        <strain evidence="5 6">AZ1</strain>
    </source>
</reference>
<dbReference type="PANTHER" id="PTHR45138:SF2">
    <property type="entry name" value="DIGUANYLATE CYCLASE VDCA"/>
    <property type="match status" value="1"/>
</dbReference>
<protein>
    <recommendedName>
        <fullName evidence="2">diguanylate cyclase</fullName>
        <ecNumber evidence="2">2.7.7.65</ecNumber>
    </recommendedName>
</protein>
<dbReference type="EMBL" id="AFWT01000038">
    <property type="protein sequence ID" value="EGV28421.1"/>
    <property type="molecule type" value="Genomic_DNA"/>
</dbReference>
<dbReference type="SMART" id="SM00267">
    <property type="entry name" value="GGDEF"/>
    <property type="match status" value="1"/>
</dbReference>
<dbReference type="STRING" id="765913.ThidrDRAFT_3786"/>
<dbReference type="RefSeq" id="WP_007042499.1">
    <property type="nucleotide sequence ID" value="NZ_AFWT01000038.1"/>
</dbReference>
<keyword evidence="6" id="KW-1185">Reference proteome</keyword>
<evidence type="ECO:0000256" key="3">
    <source>
        <dbReference type="SAM" id="Coils"/>
    </source>
</evidence>
<dbReference type="AlphaFoldDB" id="G2E673"/>
<dbReference type="InterPro" id="IPR000160">
    <property type="entry name" value="GGDEF_dom"/>
</dbReference>
<dbReference type="GO" id="GO:0043709">
    <property type="term" value="P:cell adhesion involved in single-species biofilm formation"/>
    <property type="evidence" value="ECO:0007669"/>
    <property type="project" value="TreeGrafter"/>
</dbReference>
<dbReference type="GO" id="GO:0052621">
    <property type="term" value="F:diguanylate cyclase activity"/>
    <property type="evidence" value="ECO:0007669"/>
    <property type="project" value="UniProtKB-EC"/>
</dbReference>
<comment type="caution">
    <text evidence="5">The sequence shown here is derived from an EMBL/GenBank/DDBJ whole genome shotgun (WGS) entry which is preliminary data.</text>
</comment>
<name>G2E673_9GAMM</name>
<evidence type="ECO:0000313" key="5">
    <source>
        <dbReference type="EMBL" id="EGV28421.1"/>
    </source>
</evidence>
<dbReference type="InterPro" id="IPR029787">
    <property type="entry name" value="Nucleotide_cyclase"/>
</dbReference>
<accession>G2E673</accession>
<dbReference type="SUPFAM" id="SSF55073">
    <property type="entry name" value="Nucleotide cyclase"/>
    <property type="match status" value="1"/>
</dbReference>
<dbReference type="Gene3D" id="3.30.70.270">
    <property type="match status" value="1"/>
</dbReference>
<dbReference type="FunFam" id="3.30.70.270:FF:000001">
    <property type="entry name" value="Diguanylate cyclase domain protein"/>
    <property type="match status" value="1"/>
</dbReference>
<dbReference type="InterPro" id="IPR043128">
    <property type="entry name" value="Rev_trsase/Diguanyl_cyclase"/>
</dbReference>
<dbReference type="Proteomes" id="UP000004200">
    <property type="component" value="Unassembled WGS sequence"/>
</dbReference>
<feature type="coiled-coil region" evidence="3">
    <location>
        <begin position="139"/>
        <end position="180"/>
    </location>
</feature>
<evidence type="ECO:0000256" key="1">
    <source>
        <dbReference type="ARBA" id="ARBA00001946"/>
    </source>
</evidence>
<evidence type="ECO:0000259" key="4">
    <source>
        <dbReference type="PROSITE" id="PS50887"/>
    </source>
</evidence>
<dbReference type="InterPro" id="IPR050469">
    <property type="entry name" value="Diguanylate_Cyclase"/>
</dbReference>
<evidence type="ECO:0000256" key="2">
    <source>
        <dbReference type="ARBA" id="ARBA00012528"/>
    </source>
</evidence>
<dbReference type="Pfam" id="PF00990">
    <property type="entry name" value="GGDEF"/>
    <property type="match status" value="1"/>
</dbReference>